<keyword evidence="6" id="KW-0547">Nucleotide-binding</keyword>
<evidence type="ECO:0000256" key="5">
    <source>
        <dbReference type="ARBA" id="ARBA00022927"/>
    </source>
</evidence>
<dbReference type="AlphaFoldDB" id="A0A8B9F278"/>
<evidence type="ECO:0000256" key="6">
    <source>
        <dbReference type="ARBA" id="ARBA00023134"/>
    </source>
</evidence>
<sequence>MSSQRSPVLEPGWLLTPAARPYLGSILHRTRRRVFGLLERPALPPHLAVPLVPYKLFLHGKSGVGKTALVASLAGTHVPPVHHETLGIEVTTVYWPAKARASGRPVMFQLRFWDCGDGAMRKFEHLLPVRLWVWCGGGTHHVWGSQDAPPMVPSPSPGLQGGGGRRPLPVLLHRPRVLRGAAGADEPGDGSRWRGARPGGRGHQVSFSGGGGGVSLWGAGLYPGASHRVVHQ</sequence>
<dbReference type="PANTHER" id="PTHR14983:SF1">
    <property type="entry name" value="CILIOGENESIS AND PLANAR POLARITY EFFECTOR 2"/>
    <property type="match status" value="1"/>
</dbReference>
<dbReference type="GO" id="GO:0015031">
    <property type="term" value="P:protein transport"/>
    <property type="evidence" value="ECO:0007669"/>
    <property type="project" value="UniProtKB-KW"/>
</dbReference>
<evidence type="ECO:0000256" key="8">
    <source>
        <dbReference type="ARBA" id="ARBA00023273"/>
    </source>
</evidence>
<dbReference type="GO" id="GO:0003924">
    <property type="term" value="F:GTPase activity"/>
    <property type="evidence" value="ECO:0007669"/>
    <property type="project" value="InterPro"/>
</dbReference>
<evidence type="ECO:0000256" key="1">
    <source>
        <dbReference type="ARBA" id="ARBA00004120"/>
    </source>
</evidence>
<keyword evidence="8" id="KW-0966">Cell projection</keyword>
<feature type="compositionally biased region" description="Gly residues" evidence="9">
    <location>
        <begin position="197"/>
        <end position="208"/>
    </location>
</feature>
<evidence type="ECO:0000256" key="3">
    <source>
        <dbReference type="ARBA" id="ARBA00022448"/>
    </source>
</evidence>
<name>A0A8B9F278_9PSIT</name>
<keyword evidence="5" id="KW-0653">Protein transport</keyword>
<evidence type="ECO:0000256" key="7">
    <source>
        <dbReference type="ARBA" id="ARBA00023212"/>
    </source>
</evidence>
<keyword evidence="6" id="KW-0342">GTP-binding</keyword>
<protein>
    <submittedName>
        <fullName evidence="10">Ciliogenesis and planar polarity effector 2</fullName>
    </submittedName>
</protein>
<keyword evidence="11" id="KW-1185">Reference proteome</keyword>
<comment type="similarity">
    <text evidence="2">Belongs to the small GTPase superfamily. Rab family.</text>
</comment>
<keyword evidence="7" id="KW-0206">Cytoskeleton</keyword>
<accession>A0A8B9F278</accession>
<evidence type="ECO:0000256" key="2">
    <source>
        <dbReference type="ARBA" id="ARBA00006270"/>
    </source>
</evidence>
<dbReference type="GO" id="GO:0005525">
    <property type="term" value="F:GTP binding"/>
    <property type="evidence" value="ECO:0007669"/>
    <property type="project" value="UniProtKB-KW"/>
</dbReference>
<dbReference type="CDD" id="cd00882">
    <property type="entry name" value="Ras_like_GTPase"/>
    <property type="match status" value="1"/>
</dbReference>
<evidence type="ECO:0000256" key="4">
    <source>
        <dbReference type="ARBA" id="ARBA00022490"/>
    </source>
</evidence>
<dbReference type="InterPro" id="IPR039677">
    <property type="entry name" value="RSG1"/>
</dbReference>
<dbReference type="InterPro" id="IPR027417">
    <property type="entry name" value="P-loop_NTPase"/>
</dbReference>
<organism evidence="10 11">
    <name type="scientific">Amazona collaria</name>
    <name type="common">yellow-billed parrot</name>
    <dbReference type="NCBI Taxonomy" id="241587"/>
    <lineage>
        <taxon>Eukaryota</taxon>
        <taxon>Metazoa</taxon>
        <taxon>Chordata</taxon>
        <taxon>Craniata</taxon>
        <taxon>Vertebrata</taxon>
        <taxon>Euteleostomi</taxon>
        <taxon>Archelosauria</taxon>
        <taxon>Archosauria</taxon>
        <taxon>Dinosauria</taxon>
        <taxon>Saurischia</taxon>
        <taxon>Theropoda</taxon>
        <taxon>Coelurosauria</taxon>
        <taxon>Aves</taxon>
        <taxon>Neognathae</taxon>
        <taxon>Neoaves</taxon>
        <taxon>Telluraves</taxon>
        <taxon>Australaves</taxon>
        <taxon>Psittaciformes</taxon>
        <taxon>Psittacidae</taxon>
        <taxon>Amazona</taxon>
    </lineage>
</organism>
<reference evidence="10" key="1">
    <citation type="submission" date="2025-08" db="UniProtKB">
        <authorList>
            <consortium name="Ensembl"/>
        </authorList>
    </citation>
    <scope>IDENTIFICATION</scope>
</reference>
<dbReference type="Ensembl" id="ENSACOT00000003787.1">
    <property type="protein sequence ID" value="ENSACOP00000003653.1"/>
    <property type="gene ID" value="ENSACOG00000002576.1"/>
</dbReference>
<dbReference type="PANTHER" id="PTHR14983">
    <property type="entry name" value="CILIOGENESIS AND PLANAR POLARITY EFFECTOR 2"/>
    <property type="match status" value="1"/>
</dbReference>
<feature type="region of interest" description="Disordered" evidence="9">
    <location>
        <begin position="180"/>
        <end position="208"/>
    </location>
</feature>
<evidence type="ECO:0000256" key="9">
    <source>
        <dbReference type="SAM" id="MobiDB-lite"/>
    </source>
</evidence>
<evidence type="ECO:0000313" key="11">
    <source>
        <dbReference type="Proteomes" id="UP000694522"/>
    </source>
</evidence>
<keyword evidence="3" id="KW-0813">Transport</keyword>
<keyword evidence="4" id="KW-0963">Cytoplasm</keyword>
<proteinExistence type="inferred from homology"/>
<dbReference type="Proteomes" id="UP000694522">
    <property type="component" value="Unplaced"/>
</dbReference>
<dbReference type="SUPFAM" id="SSF52540">
    <property type="entry name" value="P-loop containing nucleoside triphosphate hydrolases"/>
    <property type="match status" value="1"/>
</dbReference>
<evidence type="ECO:0000313" key="10">
    <source>
        <dbReference type="Ensembl" id="ENSACOP00000003653.1"/>
    </source>
</evidence>
<dbReference type="Gene3D" id="3.40.50.300">
    <property type="entry name" value="P-loop containing nucleotide triphosphate hydrolases"/>
    <property type="match status" value="1"/>
</dbReference>
<comment type="subcellular location">
    <subcellularLocation>
        <location evidence="1">Cytoplasm</location>
        <location evidence="1">Cytoskeleton</location>
        <location evidence="1">Cilium basal body</location>
    </subcellularLocation>
</comment>
<reference evidence="10" key="2">
    <citation type="submission" date="2025-09" db="UniProtKB">
        <authorList>
            <consortium name="Ensembl"/>
        </authorList>
    </citation>
    <scope>IDENTIFICATION</scope>
</reference>